<protein>
    <submittedName>
        <fullName evidence="1">Uncharacterized protein</fullName>
    </submittedName>
</protein>
<reference evidence="1 2" key="1">
    <citation type="submission" date="2019-05" db="EMBL/GenBank/DDBJ databases">
        <title>Another draft genome of Portunus trituberculatus and its Hox gene families provides insights of decapod evolution.</title>
        <authorList>
            <person name="Jeong J.-H."/>
            <person name="Song I."/>
            <person name="Kim S."/>
            <person name="Choi T."/>
            <person name="Kim D."/>
            <person name="Ryu S."/>
            <person name="Kim W."/>
        </authorList>
    </citation>
    <scope>NUCLEOTIDE SEQUENCE [LARGE SCALE GENOMIC DNA]</scope>
    <source>
        <tissue evidence="1">Muscle</tissue>
    </source>
</reference>
<accession>A0A5B7F9K4</accession>
<evidence type="ECO:0000313" key="1">
    <source>
        <dbReference type="EMBL" id="MPC41164.1"/>
    </source>
</evidence>
<dbReference type="AlphaFoldDB" id="A0A5B7F9K4"/>
<evidence type="ECO:0000313" key="2">
    <source>
        <dbReference type="Proteomes" id="UP000324222"/>
    </source>
</evidence>
<dbReference type="Proteomes" id="UP000324222">
    <property type="component" value="Unassembled WGS sequence"/>
</dbReference>
<proteinExistence type="predicted"/>
<dbReference type="EMBL" id="VSRR010004951">
    <property type="protein sequence ID" value="MPC41164.1"/>
    <property type="molecule type" value="Genomic_DNA"/>
</dbReference>
<organism evidence="1 2">
    <name type="scientific">Portunus trituberculatus</name>
    <name type="common">Swimming crab</name>
    <name type="synonym">Neptunus trituberculatus</name>
    <dbReference type="NCBI Taxonomy" id="210409"/>
    <lineage>
        <taxon>Eukaryota</taxon>
        <taxon>Metazoa</taxon>
        <taxon>Ecdysozoa</taxon>
        <taxon>Arthropoda</taxon>
        <taxon>Crustacea</taxon>
        <taxon>Multicrustacea</taxon>
        <taxon>Malacostraca</taxon>
        <taxon>Eumalacostraca</taxon>
        <taxon>Eucarida</taxon>
        <taxon>Decapoda</taxon>
        <taxon>Pleocyemata</taxon>
        <taxon>Brachyura</taxon>
        <taxon>Eubrachyura</taxon>
        <taxon>Portunoidea</taxon>
        <taxon>Portunidae</taxon>
        <taxon>Portuninae</taxon>
        <taxon>Portunus</taxon>
    </lineage>
</organism>
<comment type="caution">
    <text evidence="1">The sequence shown here is derived from an EMBL/GenBank/DDBJ whole genome shotgun (WGS) entry which is preliminary data.</text>
</comment>
<sequence length="64" mass="7221">MPQCHPRHNWIRTCNKATATVPVTSNVIAPSLAVIVSKTNHIKDINTSGYRIQDKNYQVLDFLT</sequence>
<keyword evidence="2" id="KW-1185">Reference proteome</keyword>
<name>A0A5B7F9K4_PORTR</name>
<gene>
    <name evidence="1" type="ORF">E2C01_034748</name>
</gene>